<evidence type="ECO:0000313" key="3">
    <source>
        <dbReference type="Proteomes" id="UP001281614"/>
    </source>
</evidence>
<evidence type="ECO:0000313" key="2">
    <source>
        <dbReference type="EMBL" id="KAK2765304.1"/>
    </source>
</evidence>
<sequence length="188" mass="21283">MPSPLFGSNRGDPFAEPADFEIRDGLFVSSATARRVDSPLFGRLNDDSDTEDYVVNGPDDPFALLAKLFLIGVIQDRNMNDFTSLCHHAMRMIVNLDGNHRRFRTPVDIISFCSNFRQKTRYTNITYDRGRVFCNVEITDDHKWADGHIRKIIVILDVAHSGLITRAELRDVNDKVGPEPLGPFGIFN</sequence>
<name>A0AAE0D7Z0_COLKA</name>
<dbReference type="InterPro" id="IPR002048">
    <property type="entry name" value="EF_hand_dom"/>
</dbReference>
<proteinExistence type="predicted"/>
<evidence type="ECO:0000259" key="1">
    <source>
        <dbReference type="PROSITE" id="PS50222"/>
    </source>
</evidence>
<dbReference type="EMBL" id="VYYT01000131">
    <property type="protein sequence ID" value="KAK2765304.1"/>
    <property type="molecule type" value="Genomic_DNA"/>
</dbReference>
<dbReference type="GO" id="GO:0005509">
    <property type="term" value="F:calcium ion binding"/>
    <property type="evidence" value="ECO:0007669"/>
    <property type="project" value="InterPro"/>
</dbReference>
<feature type="domain" description="EF-hand" evidence="1">
    <location>
        <begin position="144"/>
        <end position="179"/>
    </location>
</feature>
<organism evidence="2 3">
    <name type="scientific">Colletotrichum kahawae</name>
    <name type="common">Coffee berry disease fungus</name>
    <dbReference type="NCBI Taxonomy" id="34407"/>
    <lineage>
        <taxon>Eukaryota</taxon>
        <taxon>Fungi</taxon>
        <taxon>Dikarya</taxon>
        <taxon>Ascomycota</taxon>
        <taxon>Pezizomycotina</taxon>
        <taxon>Sordariomycetes</taxon>
        <taxon>Hypocreomycetidae</taxon>
        <taxon>Glomerellales</taxon>
        <taxon>Glomerellaceae</taxon>
        <taxon>Colletotrichum</taxon>
        <taxon>Colletotrichum gloeosporioides species complex</taxon>
    </lineage>
</organism>
<accession>A0AAE0D7Z0</accession>
<gene>
    <name evidence="2" type="ORF">CKAH01_15677</name>
</gene>
<reference evidence="2" key="1">
    <citation type="submission" date="2023-02" db="EMBL/GenBank/DDBJ databases">
        <title>Colletotrichum kahawae CIFC_Que2 genome sequencing and assembly.</title>
        <authorList>
            <person name="Baroncelli R."/>
        </authorList>
    </citation>
    <scope>NUCLEOTIDE SEQUENCE</scope>
    <source>
        <strain evidence="2">CIFC_Que2</strain>
    </source>
</reference>
<dbReference type="Proteomes" id="UP001281614">
    <property type="component" value="Unassembled WGS sequence"/>
</dbReference>
<keyword evidence="3" id="KW-1185">Reference proteome</keyword>
<protein>
    <recommendedName>
        <fullName evidence="1">EF-hand domain-containing protein</fullName>
    </recommendedName>
</protein>
<dbReference type="AlphaFoldDB" id="A0AAE0D7Z0"/>
<comment type="caution">
    <text evidence="2">The sequence shown here is derived from an EMBL/GenBank/DDBJ whole genome shotgun (WGS) entry which is preliminary data.</text>
</comment>
<dbReference type="PROSITE" id="PS50222">
    <property type="entry name" value="EF_HAND_2"/>
    <property type="match status" value="1"/>
</dbReference>